<gene>
    <name evidence="7" type="primary">zwf</name>
    <name evidence="10" type="ORF">I6U51_21695</name>
</gene>
<evidence type="ECO:0000256" key="1">
    <source>
        <dbReference type="ARBA" id="ARBA00004937"/>
    </source>
</evidence>
<dbReference type="InterPro" id="IPR001282">
    <property type="entry name" value="G6P_DH"/>
</dbReference>
<dbReference type="GO" id="GO:0009051">
    <property type="term" value="P:pentose-phosphate shunt, oxidative branch"/>
    <property type="evidence" value="ECO:0007669"/>
    <property type="project" value="TreeGrafter"/>
</dbReference>
<dbReference type="PANTHER" id="PTHR23429:SF0">
    <property type="entry name" value="GLUCOSE-6-PHOSPHATE 1-DEHYDROGENASE"/>
    <property type="match status" value="1"/>
</dbReference>
<sequence>MTFNGQLASGSEWVKRLKGGVNLNQNVDLSCIIVIFGGTGDLTHRKLMPALYNLAYQQMLPEDFAVVSIGRRILTDEEYRNQVKQSVEKYSRFPMEEEIWKGIESRIYYLEFDFQDNHGYIRLNNVLKNLDEKYKTNGNRIYYLAVSPEHFEPIVDKLKLYGMNAKENSHRRIVIEKPFGRDLQSAAYLNEKITLAFSEENIYRIDHYLGKEMIQNIMVIRFANVVYESLWNSKYIDNIQISSSEIVGVENRGGYYESSGALKDMVQNHMFQLLSLIAMEPPASLNTENIRDEKVKVLQSIESVTPEYIKENMVRGQYGKGIIGNNEVLAYREEEKVAIDSDVETFAAMKLHIQNYRWAGVPFYIRTGKRLANKSTEIVVQFKSLDKVLYFKEFDYLEPNLLGIKIQPCEGVYFQMNGKKPGVENEIIPIQMDFCQNCNLENNSPEAYERLIFDVMKGDSTLFTRWDEVEYSWRFVDAISKVWKNIQSDLPIYNSGTWGPDEADDLLKKDGRNWWNI</sequence>
<comment type="function">
    <text evidence="7">Catalyzes the oxidation of glucose 6-phosphate to 6-phosphogluconolactone.</text>
</comment>
<dbReference type="PROSITE" id="PS00069">
    <property type="entry name" value="G6P_DEHYDROGENASE"/>
    <property type="match status" value="1"/>
</dbReference>
<feature type="domain" description="Glucose-6-phosphate dehydrogenase NAD-binding" evidence="8">
    <location>
        <begin position="34"/>
        <end position="216"/>
    </location>
</feature>
<dbReference type="EMBL" id="JAEEGB010000040">
    <property type="protein sequence ID" value="MBI6875291.1"/>
    <property type="molecule type" value="Genomic_DNA"/>
</dbReference>
<dbReference type="GO" id="GO:0050661">
    <property type="term" value="F:NADP binding"/>
    <property type="evidence" value="ECO:0007669"/>
    <property type="project" value="UniProtKB-UniRule"/>
</dbReference>
<keyword evidence="4 7" id="KW-0521">NADP</keyword>
<dbReference type="GO" id="GO:0004345">
    <property type="term" value="F:glucose-6-phosphate dehydrogenase activity"/>
    <property type="evidence" value="ECO:0007669"/>
    <property type="project" value="UniProtKB-UniRule"/>
</dbReference>
<dbReference type="InterPro" id="IPR022675">
    <property type="entry name" value="G6P_DH_C"/>
</dbReference>
<comment type="catalytic activity">
    <reaction evidence="7">
        <text>D-glucose 6-phosphate + NADP(+) = 6-phospho-D-glucono-1,5-lactone + NADPH + H(+)</text>
        <dbReference type="Rhea" id="RHEA:15841"/>
        <dbReference type="ChEBI" id="CHEBI:15378"/>
        <dbReference type="ChEBI" id="CHEBI:57783"/>
        <dbReference type="ChEBI" id="CHEBI:57955"/>
        <dbReference type="ChEBI" id="CHEBI:58349"/>
        <dbReference type="ChEBI" id="CHEBI:61548"/>
        <dbReference type="EC" id="1.1.1.49"/>
    </reaction>
</comment>
<feature type="binding site" evidence="7">
    <location>
        <position position="374"/>
    </location>
    <ligand>
        <name>substrate</name>
    </ligand>
</feature>
<feature type="binding site" evidence="7">
    <location>
        <position position="177"/>
    </location>
    <ligand>
        <name>NADP(+)</name>
        <dbReference type="ChEBI" id="CHEBI:58349"/>
    </ligand>
</feature>
<dbReference type="GO" id="GO:0005829">
    <property type="term" value="C:cytosol"/>
    <property type="evidence" value="ECO:0007669"/>
    <property type="project" value="TreeGrafter"/>
</dbReference>
<keyword evidence="11" id="KW-1185">Reference proteome</keyword>
<evidence type="ECO:0000256" key="4">
    <source>
        <dbReference type="ARBA" id="ARBA00022857"/>
    </source>
</evidence>
<evidence type="ECO:0000313" key="10">
    <source>
        <dbReference type="EMBL" id="MBI6875291.1"/>
    </source>
</evidence>
<keyword evidence="5 7" id="KW-0560">Oxidoreductase</keyword>
<evidence type="ECO:0000259" key="8">
    <source>
        <dbReference type="Pfam" id="PF00479"/>
    </source>
</evidence>
<dbReference type="Pfam" id="PF00479">
    <property type="entry name" value="G6PD_N"/>
    <property type="match status" value="1"/>
</dbReference>
<dbReference type="EC" id="1.1.1.49" evidence="7"/>
<feature type="domain" description="Glucose-6-phosphate dehydrogenase C-terminal" evidence="9">
    <location>
        <begin position="218"/>
        <end position="515"/>
    </location>
</feature>
<feature type="binding site" evidence="7">
    <location>
        <position position="211"/>
    </location>
    <ligand>
        <name>substrate</name>
    </ligand>
</feature>
<evidence type="ECO:0000313" key="11">
    <source>
        <dbReference type="Proteomes" id="UP000622687"/>
    </source>
</evidence>
<dbReference type="GO" id="GO:0006006">
    <property type="term" value="P:glucose metabolic process"/>
    <property type="evidence" value="ECO:0007669"/>
    <property type="project" value="UniProtKB-KW"/>
</dbReference>
<reference evidence="10" key="1">
    <citation type="submission" date="2020-12" db="EMBL/GenBank/DDBJ databases">
        <title>Clostridium thailandense sp. nov., a novel acetogenic bacterium isolated from peat land soil in Thailand.</title>
        <authorList>
            <person name="Chaikitkaew S."/>
            <person name="Birkeland N.K."/>
        </authorList>
    </citation>
    <scope>NUCLEOTIDE SEQUENCE</scope>
    <source>
        <strain evidence="10">DSM 17425</strain>
    </source>
</reference>
<comment type="caution">
    <text evidence="7">Lacks conserved residue(s) required for the propagation of feature annotation.</text>
</comment>
<evidence type="ECO:0000256" key="3">
    <source>
        <dbReference type="ARBA" id="ARBA00022526"/>
    </source>
</evidence>
<evidence type="ECO:0000256" key="6">
    <source>
        <dbReference type="ARBA" id="ARBA00023277"/>
    </source>
</evidence>
<dbReference type="NCBIfam" id="TIGR00871">
    <property type="entry name" value="zwf"/>
    <property type="match status" value="1"/>
</dbReference>
<name>A0A934I5E1_9CLOT</name>
<dbReference type="PIRSF" id="PIRSF000110">
    <property type="entry name" value="G6PD"/>
    <property type="match status" value="1"/>
</dbReference>
<dbReference type="Pfam" id="PF02781">
    <property type="entry name" value="G6PD_C"/>
    <property type="match status" value="1"/>
</dbReference>
<dbReference type="SUPFAM" id="SSF55347">
    <property type="entry name" value="Glyceraldehyde-3-phosphate dehydrogenase-like, C-terminal domain"/>
    <property type="match status" value="1"/>
</dbReference>
<evidence type="ECO:0000259" key="9">
    <source>
        <dbReference type="Pfam" id="PF02781"/>
    </source>
</evidence>
<accession>A0A934I5E1</accession>
<dbReference type="AlphaFoldDB" id="A0A934I5E1"/>
<evidence type="ECO:0000256" key="2">
    <source>
        <dbReference type="ARBA" id="ARBA00009975"/>
    </source>
</evidence>
<feature type="binding site" evidence="7">
    <location>
        <begin position="113"/>
        <end position="114"/>
    </location>
    <ligand>
        <name>NADP(+)</name>
        <dbReference type="ChEBI" id="CHEBI:58349"/>
    </ligand>
</feature>
<keyword evidence="3 7" id="KW-0313">Glucose metabolism</keyword>
<feature type="active site" description="Proton acceptor" evidence="7">
    <location>
        <position position="269"/>
    </location>
</feature>
<dbReference type="Gene3D" id="3.30.360.10">
    <property type="entry name" value="Dihydrodipicolinate Reductase, domain 2"/>
    <property type="match status" value="1"/>
</dbReference>
<proteinExistence type="inferred from homology"/>
<dbReference type="Gene3D" id="3.40.50.720">
    <property type="entry name" value="NAD(P)-binding Rossmann-like Domain"/>
    <property type="match status" value="1"/>
</dbReference>
<dbReference type="InterPro" id="IPR036291">
    <property type="entry name" value="NAD(P)-bd_dom_sf"/>
</dbReference>
<feature type="binding site" evidence="7">
    <location>
        <position position="245"/>
    </location>
    <ligand>
        <name>substrate</name>
    </ligand>
</feature>
<dbReference type="PRINTS" id="PR00079">
    <property type="entry name" value="G6PDHDRGNASE"/>
</dbReference>
<feature type="binding site" evidence="7">
    <location>
        <position position="369"/>
    </location>
    <ligand>
        <name>substrate</name>
    </ligand>
</feature>
<feature type="binding site" evidence="7">
    <location>
        <position position="207"/>
    </location>
    <ligand>
        <name>substrate</name>
    </ligand>
</feature>
<dbReference type="InterPro" id="IPR022674">
    <property type="entry name" value="G6P_DH_NAD-bd"/>
</dbReference>
<comment type="similarity">
    <text evidence="2 7">Belongs to the glucose-6-phosphate dehydrogenase family.</text>
</comment>
<dbReference type="Proteomes" id="UP000622687">
    <property type="component" value="Unassembled WGS sequence"/>
</dbReference>
<dbReference type="PANTHER" id="PTHR23429">
    <property type="entry name" value="GLUCOSE-6-PHOSPHATE 1-DEHYDROGENASE G6PD"/>
    <property type="match status" value="1"/>
</dbReference>
<dbReference type="SUPFAM" id="SSF51735">
    <property type="entry name" value="NAD(P)-binding Rossmann-fold domains"/>
    <property type="match status" value="1"/>
</dbReference>
<comment type="pathway">
    <text evidence="1 7">Carbohydrate degradation; pentose phosphate pathway; D-ribulose 5-phosphate from D-glucose 6-phosphate (oxidative stage): step 1/3.</text>
</comment>
<protein>
    <recommendedName>
        <fullName evidence="7">Glucose-6-phosphate 1-dehydrogenase</fullName>
        <shortName evidence="7">G6PD</shortName>
        <ecNumber evidence="7">1.1.1.49</ecNumber>
    </recommendedName>
</protein>
<keyword evidence="6 7" id="KW-0119">Carbohydrate metabolism</keyword>
<feature type="binding site" evidence="7">
    <location>
        <position position="264"/>
    </location>
    <ligand>
        <name>substrate</name>
    </ligand>
</feature>
<dbReference type="HAMAP" id="MF_00966">
    <property type="entry name" value="G6PD"/>
    <property type="match status" value="1"/>
</dbReference>
<comment type="caution">
    <text evidence="10">The sequence shown here is derived from an EMBL/GenBank/DDBJ whole genome shotgun (WGS) entry which is preliminary data.</text>
</comment>
<evidence type="ECO:0000256" key="5">
    <source>
        <dbReference type="ARBA" id="ARBA00023002"/>
    </source>
</evidence>
<organism evidence="10 11">
    <name type="scientific">Clostridium aciditolerans</name>
    <dbReference type="NCBI Taxonomy" id="339861"/>
    <lineage>
        <taxon>Bacteria</taxon>
        <taxon>Bacillati</taxon>
        <taxon>Bacillota</taxon>
        <taxon>Clostridia</taxon>
        <taxon>Eubacteriales</taxon>
        <taxon>Clostridiaceae</taxon>
        <taxon>Clostridium</taxon>
    </lineage>
</organism>
<evidence type="ECO:0000256" key="7">
    <source>
        <dbReference type="HAMAP-Rule" id="MF_00966"/>
    </source>
</evidence>
<feature type="binding site" evidence="7">
    <location>
        <position position="71"/>
    </location>
    <ligand>
        <name>NADP(+)</name>
        <dbReference type="ChEBI" id="CHEBI:58349"/>
    </ligand>
</feature>
<dbReference type="InterPro" id="IPR019796">
    <property type="entry name" value="G6P_DH_AS"/>
</dbReference>